<dbReference type="AlphaFoldDB" id="A0A543I8E1"/>
<dbReference type="RefSeq" id="WP_141965953.1">
    <property type="nucleotide sequence ID" value="NZ_VFPO01000001.1"/>
</dbReference>
<dbReference type="Gene3D" id="3.30.70.1200">
    <property type="entry name" value="Crispr-associated protein, domain 1"/>
    <property type="match status" value="1"/>
</dbReference>
<dbReference type="EMBL" id="VFPO01000001">
    <property type="protein sequence ID" value="TQM66872.1"/>
    <property type="molecule type" value="Genomic_DNA"/>
</dbReference>
<comment type="caution">
    <text evidence="2">The sequence shown here is derived from an EMBL/GenBank/DDBJ whole genome shotgun (WGS) entry which is preliminary data.</text>
</comment>
<dbReference type="CDD" id="cd09727">
    <property type="entry name" value="Cas6_I-E"/>
    <property type="match status" value="1"/>
</dbReference>
<evidence type="ECO:0000313" key="3">
    <source>
        <dbReference type="Proteomes" id="UP000316706"/>
    </source>
</evidence>
<sequence length="250" mass="27734">MTYLSRIRINPLRARSRTLLSNPRAMHSFVCAGVPGTPDSQRILWRLDNDNRHRLELFVLTQTRPDWSHLVEAAGWPDADGDQVAVADYAPLLGQLTLGREFAFRLTASPVQNTKRPDKLTPSQKKRQANASGRTRSFRLGHRTAAAQLGWLLDRADRNGFEIPPAAVSPAIPDIDDGESTPARDVRLIRRDRLTFRKKSGGMQITMHTATFEGRLKVTDVELLTHALLNGIGPSKAYGCGLLTLAPLRG</sequence>
<protein>
    <submittedName>
        <fullName evidence="2">CRISPR system Cascade subunit CasE</fullName>
    </submittedName>
</protein>
<dbReference type="InterPro" id="IPR010179">
    <property type="entry name" value="CRISPR-assoc_prot_Cse3"/>
</dbReference>
<evidence type="ECO:0000256" key="1">
    <source>
        <dbReference type="SAM" id="MobiDB-lite"/>
    </source>
</evidence>
<feature type="region of interest" description="Disordered" evidence="1">
    <location>
        <begin position="112"/>
        <end position="138"/>
    </location>
</feature>
<evidence type="ECO:0000313" key="2">
    <source>
        <dbReference type="EMBL" id="TQM66872.1"/>
    </source>
</evidence>
<dbReference type="Gene3D" id="3.30.70.1210">
    <property type="entry name" value="Crispr-associated protein, domain 2"/>
    <property type="match status" value="1"/>
</dbReference>
<keyword evidence="3" id="KW-1185">Reference proteome</keyword>
<reference evidence="2 3" key="1">
    <citation type="submission" date="2019-06" db="EMBL/GenBank/DDBJ databases">
        <title>Sequencing the genomes of 1000 actinobacteria strains.</title>
        <authorList>
            <person name="Klenk H.-P."/>
        </authorList>
    </citation>
    <scope>NUCLEOTIDE SEQUENCE [LARGE SCALE GENOMIC DNA]</scope>
    <source>
        <strain evidence="2 3">DSM 45043</strain>
    </source>
</reference>
<dbReference type="OrthoDB" id="9795689at2"/>
<dbReference type="SUPFAM" id="SSF117987">
    <property type="entry name" value="CRISPR-associated protein"/>
    <property type="match status" value="2"/>
</dbReference>
<dbReference type="Pfam" id="PF08798">
    <property type="entry name" value="CRISPR_assoc"/>
    <property type="match status" value="1"/>
</dbReference>
<organism evidence="2 3">
    <name type="scientific">Actinomadura hallensis</name>
    <dbReference type="NCBI Taxonomy" id="337895"/>
    <lineage>
        <taxon>Bacteria</taxon>
        <taxon>Bacillati</taxon>
        <taxon>Actinomycetota</taxon>
        <taxon>Actinomycetes</taxon>
        <taxon>Streptosporangiales</taxon>
        <taxon>Thermomonosporaceae</taxon>
        <taxon>Actinomadura</taxon>
    </lineage>
</organism>
<dbReference type="SMART" id="SM01101">
    <property type="entry name" value="CRISPR_assoc"/>
    <property type="match status" value="1"/>
</dbReference>
<dbReference type="NCBIfam" id="TIGR01907">
    <property type="entry name" value="casE_Cse3"/>
    <property type="match status" value="1"/>
</dbReference>
<name>A0A543I8E1_9ACTN</name>
<gene>
    <name evidence="2" type="ORF">FHX41_0467</name>
</gene>
<dbReference type="Proteomes" id="UP000316706">
    <property type="component" value="Unassembled WGS sequence"/>
</dbReference>
<accession>A0A543I8E1</accession>
<proteinExistence type="predicted"/>